<dbReference type="Pfam" id="PF00197">
    <property type="entry name" value="Kunitz_legume"/>
    <property type="match status" value="1"/>
</dbReference>
<dbReference type="PRINTS" id="PR00291">
    <property type="entry name" value="KUNITZINHBTR"/>
</dbReference>
<feature type="chain" id="PRO_5042172330" evidence="1">
    <location>
        <begin position="23"/>
        <end position="214"/>
    </location>
</feature>
<dbReference type="PANTHER" id="PTHR33107">
    <property type="entry name" value="KUNITZ TRYPSIN INHIBITOR 2"/>
    <property type="match status" value="1"/>
</dbReference>
<dbReference type="InterPro" id="IPR011065">
    <property type="entry name" value="Kunitz_inhibitor_STI-like_sf"/>
</dbReference>
<evidence type="ECO:0000313" key="2">
    <source>
        <dbReference type="EMBL" id="KAJ7970144.1"/>
    </source>
</evidence>
<dbReference type="EMBL" id="JARAOO010000004">
    <property type="protein sequence ID" value="KAJ7970144.1"/>
    <property type="molecule type" value="Genomic_DNA"/>
</dbReference>
<keyword evidence="1" id="KW-0732">Signal</keyword>
<dbReference type="GO" id="GO:0004866">
    <property type="term" value="F:endopeptidase inhibitor activity"/>
    <property type="evidence" value="ECO:0007669"/>
    <property type="project" value="InterPro"/>
</dbReference>
<dbReference type="PANTHER" id="PTHR33107:SF85">
    <property type="entry name" value="KUNITZ TYPE TRYPSIN INHIBITOR _ MIRACULIN"/>
    <property type="match status" value="1"/>
</dbReference>
<reference evidence="2" key="1">
    <citation type="journal article" date="2023" name="Science">
        <title>Elucidation of the pathway for biosynthesis of saponin adjuvants from the soapbark tree.</title>
        <authorList>
            <person name="Reed J."/>
            <person name="Orme A."/>
            <person name="El-Demerdash A."/>
            <person name="Owen C."/>
            <person name="Martin L.B.B."/>
            <person name="Misra R.C."/>
            <person name="Kikuchi S."/>
            <person name="Rejzek M."/>
            <person name="Martin A.C."/>
            <person name="Harkess A."/>
            <person name="Leebens-Mack J."/>
            <person name="Louveau T."/>
            <person name="Stephenson M.J."/>
            <person name="Osbourn A."/>
        </authorList>
    </citation>
    <scope>NUCLEOTIDE SEQUENCE</scope>
    <source>
        <strain evidence="2">S10</strain>
    </source>
</reference>
<organism evidence="2 3">
    <name type="scientific">Quillaja saponaria</name>
    <name type="common">Soap bark tree</name>
    <dbReference type="NCBI Taxonomy" id="32244"/>
    <lineage>
        <taxon>Eukaryota</taxon>
        <taxon>Viridiplantae</taxon>
        <taxon>Streptophyta</taxon>
        <taxon>Embryophyta</taxon>
        <taxon>Tracheophyta</taxon>
        <taxon>Spermatophyta</taxon>
        <taxon>Magnoliopsida</taxon>
        <taxon>eudicotyledons</taxon>
        <taxon>Gunneridae</taxon>
        <taxon>Pentapetalae</taxon>
        <taxon>rosids</taxon>
        <taxon>fabids</taxon>
        <taxon>Fabales</taxon>
        <taxon>Quillajaceae</taxon>
        <taxon>Quillaja</taxon>
    </lineage>
</organism>
<dbReference type="InterPro" id="IPR002160">
    <property type="entry name" value="Prot_inh_Kunz-lg"/>
</dbReference>
<evidence type="ECO:0000256" key="1">
    <source>
        <dbReference type="SAM" id="SignalP"/>
    </source>
</evidence>
<proteinExistence type="predicted"/>
<dbReference type="SUPFAM" id="SSF50386">
    <property type="entry name" value="STI-like"/>
    <property type="match status" value="1"/>
</dbReference>
<accession>A0AAD7M534</accession>
<protein>
    <submittedName>
        <fullName evidence="2">Kunitz type trypsin inhibitor / miraculin</fullName>
    </submittedName>
</protein>
<dbReference type="Gene3D" id="2.80.10.50">
    <property type="match status" value="1"/>
</dbReference>
<comment type="caution">
    <text evidence="2">The sequence shown here is derived from an EMBL/GenBank/DDBJ whole genome shotgun (WGS) entry which is preliminary data.</text>
</comment>
<dbReference type="KEGG" id="qsa:O6P43_008372"/>
<dbReference type="SMART" id="SM00452">
    <property type="entry name" value="STI"/>
    <property type="match status" value="1"/>
</dbReference>
<dbReference type="AlphaFoldDB" id="A0AAD7M534"/>
<sequence>MKPTLLVLALFPFLLFSMLVSAVDDQNAELPDPVRDTSGKILRAGNEYHILPVLRGPGGGLTLASTRNKTCPLDVVQEPFDVLKGLPVTFSPVDPKKGVIRVSTDLNIKFSASAICAQSSVWRLLKELTGVWFVSSGGVEGNPGMETTVNWFKIEKDGDDYNFAFCPSVCESCKVLCDNLGIFIDEDGKRHLALADSLKPFKVFFQKVPTSAQY</sequence>
<feature type="signal peptide" evidence="1">
    <location>
        <begin position="1"/>
        <end position="22"/>
    </location>
</feature>
<keyword evidence="3" id="KW-1185">Reference proteome</keyword>
<name>A0AAD7M534_QUISA</name>
<evidence type="ECO:0000313" key="3">
    <source>
        <dbReference type="Proteomes" id="UP001163823"/>
    </source>
</evidence>
<gene>
    <name evidence="2" type="ORF">O6P43_008372</name>
</gene>
<dbReference type="CDD" id="cd23375">
    <property type="entry name" value="beta-trefoil_STI_VvMLP-like"/>
    <property type="match status" value="1"/>
</dbReference>
<dbReference type="Proteomes" id="UP001163823">
    <property type="component" value="Chromosome 4"/>
</dbReference>